<dbReference type="RefSeq" id="WP_342596357.1">
    <property type="nucleotide sequence ID" value="NZ_CP151919.1"/>
</dbReference>
<protein>
    <submittedName>
        <fullName evidence="1">Uncharacterized protein</fullName>
    </submittedName>
</protein>
<evidence type="ECO:0000313" key="1">
    <source>
        <dbReference type="EMBL" id="XAD56248.1"/>
    </source>
</evidence>
<reference evidence="1 2" key="1">
    <citation type="submission" date="2024-04" db="EMBL/GenBank/DDBJ databases">
        <title>Salinicola lusitanus LLJ914,a marine bacterium isolated from the Okinawa Trough.</title>
        <authorList>
            <person name="Li J."/>
        </authorList>
    </citation>
    <scope>NUCLEOTIDE SEQUENCE [LARGE SCALE GENOMIC DNA]</scope>
    <source>
        <strain evidence="1 2">LLJ914</strain>
    </source>
</reference>
<sequence length="79" mass="9139">MSTSFLSNPAWRRVLLSAPILAKKREHSACFPCLASTDYFNQINCLAFFFTASENLSRRQRMRTLRIDRRVGKPSSQKN</sequence>
<organism evidence="1 2">
    <name type="scientific">Salinicola lusitanus</name>
    <dbReference type="NCBI Taxonomy" id="1949085"/>
    <lineage>
        <taxon>Bacteria</taxon>
        <taxon>Pseudomonadati</taxon>
        <taxon>Pseudomonadota</taxon>
        <taxon>Gammaproteobacteria</taxon>
        <taxon>Oceanospirillales</taxon>
        <taxon>Halomonadaceae</taxon>
        <taxon>Salinicola</taxon>
    </lineage>
</organism>
<dbReference type="Proteomes" id="UP001453229">
    <property type="component" value="Chromosome"/>
</dbReference>
<keyword evidence="2" id="KW-1185">Reference proteome</keyword>
<proteinExistence type="predicted"/>
<dbReference type="EMBL" id="CP151919">
    <property type="protein sequence ID" value="XAD56248.1"/>
    <property type="molecule type" value="Genomic_DNA"/>
</dbReference>
<gene>
    <name evidence="1" type="ORF">AAGT95_09705</name>
</gene>
<accession>A0ABZ3CYW7</accession>
<name>A0ABZ3CYW7_9GAMM</name>
<evidence type="ECO:0000313" key="2">
    <source>
        <dbReference type="Proteomes" id="UP001453229"/>
    </source>
</evidence>